<proteinExistence type="predicted"/>
<comment type="caution">
    <text evidence="1">The sequence shown here is derived from an EMBL/GenBank/DDBJ whole genome shotgun (WGS) entry which is preliminary data.</text>
</comment>
<sequence length="76" mass="8235">MSTPSGENESLRELEIEIEAEVTLVESSHAEEAVNLSVTEWLFDPTEVEREEIGLRGLLDAVEVLEDGSGPGDHAA</sequence>
<keyword evidence="2" id="KW-1185">Reference proteome</keyword>
<evidence type="ECO:0000313" key="2">
    <source>
        <dbReference type="Proteomes" id="UP000306628"/>
    </source>
</evidence>
<reference evidence="1 2" key="1">
    <citation type="submission" date="2019-05" db="EMBL/GenBank/DDBJ databases">
        <title>Draft genome sequence of Nonomuraea zeae DSM 100528.</title>
        <authorList>
            <person name="Saricaoglu S."/>
            <person name="Isik K."/>
        </authorList>
    </citation>
    <scope>NUCLEOTIDE SEQUENCE [LARGE SCALE GENOMIC DNA]</scope>
    <source>
        <strain evidence="1 2">DSM 100528</strain>
    </source>
</reference>
<evidence type="ECO:0000313" key="1">
    <source>
        <dbReference type="EMBL" id="TMR31209.1"/>
    </source>
</evidence>
<dbReference type="Proteomes" id="UP000306628">
    <property type="component" value="Unassembled WGS sequence"/>
</dbReference>
<gene>
    <name evidence="1" type="ORF">ETD85_26490</name>
</gene>
<name>A0A5S4GED3_9ACTN</name>
<protein>
    <submittedName>
        <fullName evidence="1">Uncharacterized protein</fullName>
    </submittedName>
</protein>
<dbReference type="AlphaFoldDB" id="A0A5S4GED3"/>
<dbReference type="EMBL" id="VCKX01000087">
    <property type="protein sequence ID" value="TMR31209.1"/>
    <property type="molecule type" value="Genomic_DNA"/>
</dbReference>
<accession>A0A5S4GED3</accession>
<organism evidence="1 2">
    <name type="scientific">Nonomuraea zeae</name>
    <dbReference type="NCBI Taxonomy" id="1642303"/>
    <lineage>
        <taxon>Bacteria</taxon>
        <taxon>Bacillati</taxon>
        <taxon>Actinomycetota</taxon>
        <taxon>Actinomycetes</taxon>
        <taxon>Streptosporangiales</taxon>
        <taxon>Streptosporangiaceae</taxon>
        <taxon>Nonomuraea</taxon>
    </lineage>
</organism>
<dbReference type="RefSeq" id="WP_379507110.1">
    <property type="nucleotide sequence ID" value="NZ_JBHSAZ010000010.1"/>
</dbReference>